<keyword evidence="5" id="KW-0687">Ribonucleoprotein</keyword>
<dbReference type="GeneID" id="54783586"/>
<keyword evidence="9" id="KW-1185">Reference proteome</keyword>
<evidence type="ECO:0000256" key="2">
    <source>
        <dbReference type="ARBA" id="ARBA00009512"/>
    </source>
</evidence>
<gene>
    <name evidence="8" type="ORF">DIURU_004935</name>
</gene>
<keyword evidence="4" id="KW-0496">Mitochondrion</keyword>
<organism evidence="8 9">
    <name type="scientific">Diutina rugosa</name>
    <name type="common">Yeast</name>
    <name type="synonym">Candida rugosa</name>
    <dbReference type="NCBI Taxonomy" id="5481"/>
    <lineage>
        <taxon>Eukaryota</taxon>
        <taxon>Fungi</taxon>
        <taxon>Dikarya</taxon>
        <taxon>Ascomycota</taxon>
        <taxon>Saccharomycotina</taxon>
        <taxon>Pichiomycetes</taxon>
        <taxon>Debaryomycetaceae</taxon>
        <taxon>Diutina</taxon>
    </lineage>
</organism>
<evidence type="ECO:0000313" key="9">
    <source>
        <dbReference type="Proteomes" id="UP000449547"/>
    </source>
</evidence>
<dbReference type="PANTHER" id="PTHR21011:SF1">
    <property type="entry name" value="SMALL RIBOSOMAL SUBUNIT PROTEIN BS6M"/>
    <property type="match status" value="1"/>
</dbReference>
<evidence type="ECO:0000256" key="4">
    <source>
        <dbReference type="ARBA" id="ARBA00023128"/>
    </source>
</evidence>
<dbReference type="RefSeq" id="XP_034010338.1">
    <property type="nucleotide sequence ID" value="XM_034157862.1"/>
</dbReference>
<dbReference type="AlphaFoldDB" id="A0A642UFM9"/>
<proteinExistence type="inferred from homology"/>
<dbReference type="GO" id="GO:0006412">
    <property type="term" value="P:translation"/>
    <property type="evidence" value="ECO:0007669"/>
    <property type="project" value="InterPro"/>
</dbReference>
<accession>A0A642UFM9</accession>
<dbReference type="GO" id="GO:0005763">
    <property type="term" value="C:mitochondrial small ribosomal subunit"/>
    <property type="evidence" value="ECO:0007669"/>
    <property type="project" value="TreeGrafter"/>
</dbReference>
<dbReference type="GO" id="GO:0003735">
    <property type="term" value="F:structural constituent of ribosome"/>
    <property type="evidence" value="ECO:0007669"/>
    <property type="project" value="InterPro"/>
</dbReference>
<dbReference type="InterPro" id="IPR014717">
    <property type="entry name" value="Transl_elong_EF1B/ribsomal_bS6"/>
</dbReference>
<dbReference type="SUPFAM" id="SSF54995">
    <property type="entry name" value="Ribosomal protein S6"/>
    <property type="match status" value="1"/>
</dbReference>
<evidence type="ECO:0000256" key="7">
    <source>
        <dbReference type="ARBA" id="ARBA00037226"/>
    </source>
</evidence>
<dbReference type="InterPro" id="IPR035980">
    <property type="entry name" value="Ribosomal_bS6_sf"/>
</dbReference>
<keyword evidence="3" id="KW-0689">Ribosomal protein</keyword>
<evidence type="ECO:0000313" key="8">
    <source>
        <dbReference type="EMBL" id="KAA8898081.1"/>
    </source>
</evidence>
<dbReference type="GO" id="GO:0070181">
    <property type="term" value="F:small ribosomal subunit rRNA binding"/>
    <property type="evidence" value="ECO:0007669"/>
    <property type="project" value="TreeGrafter"/>
</dbReference>
<name>A0A642UFM9_DIURU</name>
<dbReference type="InterPro" id="IPR000529">
    <property type="entry name" value="Ribosomal_bS6"/>
</dbReference>
<dbReference type="EMBL" id="SWFT01000149">
    <property type="protein sequence ID" value="KAA8898081.1"/>
    <property type="molecule type" value="Genomic_DNA"/>
</dbReference>
<protein>
    <recommendedName>
        <fullName evidence="6">Small ribosomal subunit protein bS6m</fullName>
    </recommendedName>
</protein>
<evidence type="ECO:0000256" key="1">
    <source>
        <dbReference type="ARBA" id="ARBA00004173"/>
    </source>
</evidence>
<dbReference type="PANTHER" id="PTHR21011">
    <property type="entry name" value="MITOCHONDRIAL 28S RIBOSOMAL PROTEIN S6"/>
    <property type="match status" value="1"/>
</dbReference>
<dbReference type="CDD" id="cd15465">
    <property type="entry name" value="bS6_mito"/>
    <property type="match status" value="1"/>
</dbReference>
<evidence type="ECO:0000256" key="5">
    <source>
        <dbReference type="ARBA" id="ARBA00023274"/>
    </source>
</evidence>
<comment type="function">
    <text evidence="7">Component of the mitochondrial ribosome (mitoribosome), a dedicated translation machinery responsible for the synthesis of mitochondrial genome-encoded proteins, including at least some of the essential transmembrane subunits of the mitochondrial respiratory chain. The mitoribosomes are attached to the mitochondrial inner membrane and translation products are cotranslationally integrated into the membrane.</text>
</comment>
<dbReference type="OrthoDB" id="10259681at2759"/>
<comment type="caution">
    <text evidence="8">The sequence shown here is derived from an EMBL/GenBank/DDBJ whole genome shotgun (WGS) entry which is preliminary data.</text>
</comment>
<comment type="subcellular location">
    <subcellularLocation>
        <location evidence="1">Mitochondrion</location>
    </subcellularLocation>
</comment>
<evidence type="ECO:0000256" key="3">
    <source>
        <dbReference type="ARBA" id="ARBA00022980"/>
    </source>
</evidence>
<dbReference type="VEuPathDB" id="FungiDB:DIURU_004935"/>
<dbReference type="NCBIfam" id="TIGR00166">
    <property type="entry name" value="S6"/>
    <property type="match status" value="1"/>
</dbReference>
<dbReference type="Gene3D" id="3.30.70.60">
    <property type="match status" value="1"/>
</dbReference>
<reference evidence="8 9" key="1">
    <citation type="submission" date="2019-07" db="EMBL/GenBank/DDBJ databases">
        <title>Genome assembly of two rare yeast pathogens: Diutina rugosa and Trichomonascus ciferrii.</title>
        <authorList>
            <person name="Mixao V."/>
            <person name="Saus E."/>
            <person name="Hansen A."/>
            <person name="Lass-Flor C."/>
            <person name="Gabaldon T."/>
        </authorList>
    </citation>
    <scope>NUCLEOTIDE SEQUENCE [LARGE SCALE GENOMIC DNA]</scope>
    <source>
        <strain evidence="8 9">CBS 613</strain>
    </source>
</reference>
<comment type="similarity">
    <text evidence="2">Belongs to the bacterial ribosomal protein bS6 family.</text>
</comment>
<dbReference type="OMA" id="HQIGDYW"/>
<dbReference type="FunFam" id="3.30.70.60:FF:000007">
    <property type="entry name" value="37S ribosomal protein Mrp17"/>
    <property type="match status" value="1"/>
</dbReference>
<sequence>MYYELFAIARITDPLMIEREASKIASTVGKLILSNRGVIRDIHAMGARPLPKIISKEQERHFQGYHFVMGFDSSAKVQSQLLRTLRSDPRILRANIIKRDLSKSLNPLSTIQAADRAVNMGQ</sequence>
<dbReference type="Pfam" id="PF01250">
    <property type="entry name" value="Ribosomal_S6"/>
    <property type="match status" value="1"/>
</dbReference>
<evidence type="ECO:0000256" key="6">
    <source>
        <dbReference type="ARBA" id="ARBA00035170"/>
    </source>
</evidence>
<dbReference type="Proteomes" id="UP000449547">
    <property type="component" value="Unassembled WGS sequence"/>
</dbReference>